<feature type="binding site" evidence="10">
    <location>
        <position position="122"/>
    </location>
    <ligand>
        <name>substrate</name>
    </ligand>
</feature>
<organism evidence="12 13">
    <name type="scientific">Shewanella fodinae</name>
    <dbReference type="NCBI Taxonomy" id="552357"/>
    <lineage>
        <taxon>Bacteria</taxon>
        <taxon>Pseudomonadati</taxon>
        <taxon>Pseudomonadota</taxon>
        <taxon>Gammaproteobacteria</taxon>
        <taxon>Alteromonadales</taxon>
        <taxon>Shewanellaceae</taxon>
        <taxon>Shewanella</taxon>
    </lineage>
</organism>
<dbReference type="PROSITE" id="PS51464">
    <property type="entry name" value="SIS"/>
    <property type="match status" value="1"/>
</dbReference>
<evidence type="ECO:0000256" key="6">
    <source>
        <dbReference type="ARBA" id="ARBA00022723"/>
    </source>
</evidence>
<comment type="pathway">
    <text evidence="10">Carbohydrate biosynthesis; D-glycero-D-manno-heptose 7-phosphate biosynthesis; D-glycero-alpha-D-manno-heptose 7-phosphate and D-glycero-beta-D-manno-heptose 7-phosphate from sedoheptulose 7-phosphate: step 1/1.</text>
</comment>
<dbReference type="PANTHER" id="PTHR30390:SF6">
    <property type="entry name" value="DNAA INITIATOR-ASSOCIATING PROTEIN DIAA"/>
    <property type="match status" value="1"/>
</dbReference>
<dbReference type="NCBIfam" id="NF010546">
    <property type="entry name" value="PRK13936.1"/>
    <property type="match status" value="1"/>
</dbReference>
<dbReference type="InterPro" id="IPR001347">
    <property type="entry name" value="SIS_dom"/>
</dbReference>
<feature type="binding site" evidence="10">
    <location>
        <position position="62"/>
    </location>
    <ligand>
        <name>Zn(2+)</name>
        <dbReference type="ChEBI" id="CHEBI:29105"/>
    </ligand>
</feature>
<dbReference type="GO" id="GO:0005975">
    <property type="term" value="P:carbohydrate metabolic process"/>
    <property type="evidence" value="ECO:0007669"/>
    <property type="project" value="UniProtKB-UniRule"/>
</dbReference>
<dbReference type="InterPro" id="IPR035461">
    <property type="entry name" value="GmhA/DiaA"/>
</dbReference>
<feature type="binding site" evidence="10">
    <location>
        <position position="58"/>
    </location>
    <ligand>
        <name>Zn(2+)</name>
        <dbReference type="ChEBI" id="CHEBI:29105"/>
    </ligand>
</feature>
<keyword evidence="6 10" id="KW-0479">Metal-binding</keyword>
<dbReference type="SUPFAM" id="SSF53697">
    <property type="entry name" value="SIS domain"/>
    <property type="match status" value="1"/>
</dbReference>
<dbReference type="OrthoDB" id="9810929at2"/>
<feature type="domain" description="SIS" evidence="11">
    <location>
        <begin position="34"/>
        <end position="196"/>
    </location>
</feature>
<comment type="cofactor">
    <cofactor evidence="10">
        <name>Zn(2+)</name>
        <dbReference type="ChEBI" id="CHEBI:29105"/>
    </cofactor>
    <text evidence="10">Binds 1 zinc ion per subunit.</text>
</comment>
<dbReference type="PANTHER" id="PTHR30390">
    <property type="entry name" value="SEDOHEPTULOSE 7-PHOSPHATE ISOMERASE / DNAA INITIATOR-ASSOCIATING FACTOR FOR REPLICATION INITIATION"/>
    <property type="match status" value="1"/>
</dbReference>
<evidence type="ECO:0000256" key="3">
    <source>
        <dbReference type="ARBA" id="ARBA00004496"/>
    </source>
</evidence>
<feature type="binding site" evidence="10">
    <location>
        <position position="180"/>
    </location>
    <ligand>
        <name>Zn(2+)</name>
        <dbReference type="ChEBI" id="CHEBI:29105"/>
    </ligand>
</feature>
<feature type="binding site" evidence="10">
    <location>
        <position position="62"/>
    </location>
    <ligand>
        <name>substrate</name>
    </ligand>
</feature>
<comment type="subunit">
    <text evidence="10">Homotetramer.</text>
</comment>
<evidence type="ECO:0000256" key="1">
    <source>
        <dbReference type="ARBA" id="ARBA00000348"/>
    </source>
</evidence>
<keyword evidence="7 10" id="KW-0862">Zinc</keyword>
<protein>
    <recommendedName>
        <fullName evidence="10">Phosphoheptose isomerase</fullName>
        <ecNumber evidence="10">5.3.1.28</ecNumber>
    </recommendedName>
    <alternativeName>
        <fullName evidence="10">Sedoheptulose 7-phosphate isomerase</fullName>
    </alternativeName>
</protein>
<evidence type="ECO:0000256" key="10">
    <source>
        <dbReference type="HAMAP-Rule" id="MF_00067"/>
    </source>
</evidence>
<keyword evidence="5 10" id="KW-0963">Cytoplasm</keyword>
<evidence type="ECO:0000256" key="5">
    <source>
        <dbReference type="ARBA" id="ARBA00022490"/>
    </source>
</evidence>
<comment type="miscellaneous">
    <text evidence="10">The reaction produces a racemic mixture of D-glycero-alpha-D-manno-heptose 7-phosphate and D-glycero-beta-D-manno-heptose 7-phosphate.</text>
</comment>
<dbReference type="InterPro" id="IPR046348">
    <property type="entry name" value="SIS_dom_sf"/>
</dbReference>
<evidence type="ECO:0000256" key="2">
    <source>
        <dbReference type="ARBA" id="ARBA00003172"/>
    </source>
</evidence>
<dbReference type="Pfam" id="PF13580">
    <property type="entry name" value="SIS_2"/>
    <property type="match status" value="1"/>
</dbReference>
<comment type="catalytic activity">
    <reaction evidence="1 10">
        <text>2 D-sedoheptulose 7-phosphate = D-glycero-alpha-D-manno-heptose 7-phosphate + D-glycero-beta-D-manno-heptose 7-phosphate</text>
        <dbReference type="Rhea" id="RHEA:27489"/>
        <dbReference type="ChEBI" id="CHEBI:57483"/>
        <dbReference type="ChEBI" id="CHEBI:60203"/>
        <dbReference type="ChEBI" id="CHEBI:60204"/>
        <dbReference type="EC" id="5.3.1.28"/>
    </reaction>
</comment>
<feature type="binding site" evidence="10">
    <location>
        <position position="172"/>
    </location>
    <ligand>
        <name>Zn(2+)</name>
        <dbReference type="ChEBI" id="CHEBI:29105"/>
    </ligand>
</feature>
<feature type="binding site" evidence="10">
    <location>
        <position position="172"/>
    </location>
    <ligand>
        <name>substrate</name>
    </ligand>
</feature>
<dbReference type="GO" id="GO:0097367">
    <property type="term" value="F:carbohydrate derivative binding"/>
    <property type="evidence" value="ECO:0007669"/>
    <property type="project" value="InterPro"/>
</dbReference>
<feature type="binding site" evidence="10">
    <location>
        <begin position="49"/>
        <end position="51"/>
    </location>
    <ligand>
        <name>substrate</name>
    </ligand>
</feature>
<dbReference type="GO" id="GO:0008968">
    <property type="term" value="F:D-sedoheptulose 7-phosphate isomerase activity"/>
    <property type="evidence" value="ECO:0007669"/>
    <property type="project" value="UniProtKB-UniRule"/>
</dbReference>
<sequence length="197" mass="21014">MLERIKDCFTESIQTKIDAAEALPDDIEKAAAMMVNCLLGGHKILACGNGGSAGDAQHFSAELLNRFEIERPPLPAIALTTDSSTLTAIANDYSYDEVFSKQVLALGQPGDILLAISTSGNSRNVIKAMEAALSRDMTIVALTGKDGGAMAGLLSANDVEIRVPSNVTARIQEVHLLVIHCLCDSIDRTLFPQDDNQ</sequence>
<proteinExistence type="inferred from homology"/>
<comment type="similarity">
    <text evidence="4 10">Belongs to the SIS family. GmhA subfamily.</text>
</comment>
<comment type="subcellular location">
    <subcellularLocation>
        <location evidence="3 10">Cytoplasm</location>
    </subcellularLocation>
</comment>
<dbReference type="Gene3D" id="3.40.50.10490">
    <property type="entry name" value="Glucose-6-phosphate isomerase like protein, domain 1"/>
    <property type="match status" value="1"/>
</dbReference>
<comment type="caution">
    <text evidence="12">The sequence shown here is derived from an EMBL/GenBank/DDBJ whole genome shotgun (WGS) entry which is preliminary data.</text>
</comment>
<dbReference type="GO" id="GO:0008270">
    <property type="term" value="F:zinc ion binding"/>
    <property type="evidence" value="ECO:0007669"/>
    <property type="project" value="UniProtKB-UniRule"/>
</dbReference>
<dbReference type="EMBL" id="SLWF01000036">
    <property type="protein sequence ID" value="TCN78897.1"/>
    <property type="molecule type" value="Genomic_DNA"/>
</dbReference>
<keyword evidence="9 10" id="KW-0119">Carbohydrate metabolism</keyword>
<keyword evidence="13" id="KW-1185">Reference proteome</keyword>
<evidence type="ECO:0000259" key="11">
    <source>
        <dbReference type="PROSITE" id="PS51464"/>
    </source>
</evidence>
<dbReference type="EC" id="5.3.1.28" evidence="10"/>
<dbReference type="RefSeq" id="WP_133040307.1">
    <property type="nucleotide sequence ID" value="NZ_SLWF01000036.1"/>
</dbReference>
<dbReference type="GO" id="GO:2001061">
    <property type="term" value="P:D-glycero-D-manno-heptose 7-phosphate biosynthetic process"/>
    <property type="evidence" value="ECO:0007669"/>
    <property type="project" value="UniProtKB-UniPathway"/>
</dbReference>
<feature type="binding site" evidence="10">
    <location>
        <begin position="117"/>
        <end position="119"/>
    </location>
    <ligand>
        <name>substrate</name>
    </ligand>
</feature>
<feature type="binding site" evidence="10">
    <location>
        <begin position="91"/>
        <end position="92"/>
    </location>
    <ligand>
        <name>substrate</name>
    </ligand>
</feature>
<dbReference type="CDD" id="cd05006">
    <property type="entry name" value="SIS_GmhA"/>
    <property type="match status" value="1"/>
</dbReference>
<evidence type="ECO:0000256" key="7">
    <source>
        <dbReference type="ARBA" id="ARBA00022833"/>
    </source>
</evidence>
<dbReference type="HAMAP" id="MF_00067">
    <property type="entry name" value="GmhA"/>
    <property type="match status" value="1"/>
</dbReference>
<gene>
    <name evidence="10" type="primary">gmhA</name>
    <name evidence="12" type="ORF">EDC91_1367</name>
</gene>
<reference evidence="12 13" key="1">
    <citation type="submission" date="2019-03" db="EMBL/GenBank/DDBJ databases">
        <title>Freshwater and sediment microbial communities from various areas in North America, analyzing microbe dynamics in response to fracking.</title>
        <authorList>
            <person name="Lamendella R."/>
        </authorList>
    </citation>
    <scope>NUCLEOTIDE SEQUENCE [LARGE SCALE GENOMIC DNA]</scope>
    <source>
        <strain evidence="12 13">74A</strain>
    </source>
</reference>
<dbReference type="InterPro" id="IPR050099">
    <property type="entry name" value="SIS_GmhA/DiaA_subfam"/>
</dbReference>
<dbReference type="InterPro" id="IPR004515">
    <property type="entry name" value="Phosphoheptose_Isoase"/>
</dbReference>
<evidence type="ECO:0000313" key="12">
    <source>
        <dbReference type="EMBL" id="TCN78897.1"/>
    </source>
</evidence>
<dbReference type="UniPathway" id="UPA00041">
    <property type="reaction ID" value="UER00436"/>
</dbReference>
<evidence type="ECO:0000256" key="8">
    <source>
        <dbReference type="ARBA" id="ARBA00023235"/>
    </source>
</evidence>
<accession>A0A4R2FEC4</accession>
<comment type="function">
    <text evidence="2 10">Catalyzes the isomerization of sedoheptulose 7-phosphate in D-glycero-D-manno-heptose 7-phosphate.</text>
</comment>
<evidence type="ECO:0000256" key="9">
    <source>
        <dbReference type="ARBA" id="ARBA00023277"/>
    </source>
</evidence>
<evidence type="ECO:0000313" key="13">
    <source>
        <dbReference type="Proteomes" id="UP000294832"/>
    </source>
</evidence>
<evidence type="ECO:0000256" key="4">
    <source>
        <dbReference type="ARBA" id="ARBA00009894"/>
    </source>
</evidence>
<dbReference type="Proteomes" id="UP000294832">
    <property type="component" value="Unassembled WGS sequence"/>
</dbReference>
<dbReference type="GO" id="GO:0005737">
    <property type="term" value="C:cytoplasm"/>
    <property type="evidence" value="ECO:0007669"/>
    <property type="project" value="UniProtKB-SubCell"/>
</dbReference>
<name>A0A4R2FEC4_9GAMM</name>
<dbReference type="AlphaFoldDB" id="A0A4R2FEC4"/>
<keyword evidence="8 10" id="KW-0413">Isomerase</keyword>